<dbReference type="PANTHER" id="PTHR36960">
    <property type="entry name" value="SI:DKEY-32E6.3"/>
    <property type="match status" value="1"/>
</dbReference>
<keyword evidence="2" id="KW-1185">Reference proteome</keyword>
<evidence type="ECO:0000313" key="1">
    <source>
        <dbReference type="Ensembl" id="ENSSPUP00000007981.1"/>
    </source>
</evidence>
<reference evidence="1" key="2">
    <citation type="submission" date="2025-09" db="UniProtKB">
        <authorList>
            <consortium name="Ensembl"/>
        </authorList>
    </citation>
    <scope>IDENTIFICATION</scope>
</reference>
<dbReference type="PANTHER" id="PTHR36960:SF1">
    <property type="entry name" value="SI:DKEY-32E6.3"/>
    <property type="match status" value="1"/>
</dbReference>
<sequence>GGWRLLQPCSLQLSRSLCSRCARNQFSSLGGKPLWIDPHDWSVQHICIDDNIRLDDSDTIVHPQVFSGQGSSCARTVPTAELYDVCLVQTDLLEAIADPSYFCRCVKRCEENYERYLATCAESSP</sequence>
<reference evidence="1" key="1">
    <citation type="submission" date="2025-08" db="UniProtKB">
        <authorList>
            <consortium name="Ensembl"/>
        </authorList>
    </citation>
    <scope>IDENTIFICATION</scope>
</reference>
<name>A0A8D0GFM2_SPHPU</name>
<organism evidence="1 2">
    <name type="scientific">Sphenodon punctatus</name>
    <name type="common">Tuatara</name>
    <name type="synonym">Hatteria punctata</name>
    <dbReference type="NCBI Taxonomy" id="8508"/>
    <lineage>
        <taxon>Eukaryota</taxon>
        <taxon>Metazoa</taxon>
        <taxon>Chordata</taxon>
        <taxon>Craniata</taxon>
        <taxon>Vertebrata</taxon>
        <taxon>Euteleostomi</taxon>
        <taxon>Lepidosauria</taxon>
        <taxon>Sphenodontia</taxon>
        <taxon>Sphenodontidae</taxon>
        <taxon>Sphenodon</taxon>
    </lineage>
</organism>
<accession>A0A8D0GFM2</accession>
<dbReference type="Proteomes" id="UP000694392">
    <property type="component" value="Unplaced"/>
</dbReference>
<proteinExistence type="predicted"/>
<dbReference type="AlphaFoldDB" id="A0A8D0GFM2"/>
<evidence type="ECO:0000313" key="2">
    <source>
        <dbReference type="Proteomes" id="UP000694392"/>
    </source>
</evidence>
<dbReference type="Ensembl" id="ENSSPUT00000008505.1">
    <property type="protein sequence ID" value="ENSSPUP00000007981.1"/>
    <property type="gene ID" value="ENSSPUG00000006176.1"/>
</dbReference>
<protein>
    <submittedName>
        <fullName evidence="1">Uncharacterized protein</fullName>
    </submittedName>
</protein>